<comment type="similarity">
    <text evidence="1">Belongs to the short-chain dehydrogenases/reductases (SDR) family.</text>
</comment>
<evidence type="ECO:0000313" key="2">
    <source>
        <dbReference type="EMBL" id="KAJ4970525.1"/>
    </source>
</evidence>
<dbReference type="AlphaFoldDB" id="A0A9Q0QSL7"/>
<dbReference type="PROSITE" id="PS00061">
    <property type="entry name" value="ADH_SHORT"/>
    <property type="match status" value="1"/>
</dbReference>
<gene>
    <name evidence="2" type="ORF">NE237_003624</name>
</gene>
<dbReference type="OrthoDB" id="47007at2759"/>
<dbReference type="CDD" id="cd05233">
    <property type="entry name" value="SDR_c"/>
    <property type="match status" value="1"/>
</dbReference>
<dbReference type="PRINTS" id="PR00081">
    <property type="entry name" value="GDHRDH"/>
</dbReference>
<accession>A0A9Q0QSL7</accession>
<dbReference type="InterPro" id="IPR002347">
    <property type="entry name" value="SDR_fam"/>
</dbReference>
<evidence type="ECO:0000313" key="3">
    <source>
        <dbReference type="Proteomes" id="UP001141806"/>
    </source>
</evidence>
<protein>
    <submittedName>
        <fullName evidence="2">Uncharacterized protein</fullName>
    </submittedName>
</protein>
<dbReference type="SUPFAM" id="SSF51735">
    <property type="entry name" value="NAD(P)-binding Rossmann-fold domains"/>
    <property type="match status" value="1"/>
</dbReference>
<dbReference type="EMBL" id="JAMYWD010000005">
    <property type="protein sequence ID" value="KAJ4970525.1"/>
    <property type="molecule type" value="Genomic_DNA"/>
</dbReference>
<comment type="caution">
    <text evidence="2">The sequence shown here is derived from an EMBL/GenBank/DDBJ whole genome shotgun (WGS) entry which is preliminary data.</text>
</comment>
<reference evidence="2" key="1">
    <citation type="journal article" date="2023" name="Plant J.">
        <title>The genome of the king protea, Protea cynaroides.</title>
        <authorList>
            <person name="Chang J."/>
            <person name="Duong T.A."/>
            <person name="Schoeman C."/>
            <person name="Ma X."/>
            <person name="Roodt D."/>
            <person name="Barker N."/>
            <person name="Li Z."/>
            <person name="Van de Peer Y."/>
            <person name="Mizrachi E."/>
        </authorList>
    </citation>
    <scope>NUCLEOTIDE SEQUENCE</scope>
    <source>
        <tissue evidence="2">Young leaves</tissue>
    </source>
</reference>
<dbReference type="Gene3D" id="3.40.50.720">
    <property type="entry name" value="NAD(P)-binding Rossmann-like Domain"/>
    <property type="match status" value="1"/>
</dbReference>
<dbReference type="PANTHER" id="PTHR44375">
    <property type="entry name" value="BETA-KETOACYL-ACP REDUCTASE-LIKE PROTEIN-RELATED"/>
    <property type="match status" value="1"/>
</dbReference>
<organism evidence="2 3">
    <name type="scientific">Protea cynaroides</name>
    <dbReference type="NCBI Taxonomy" id="273540"/>
    <lineage>
        <taxon>Eukaryota</taxon>
        <taxon>Viridiplantae</taxon>
        <taxon>Streptophyta</taxon>
        <taxon>Embryophyta</taxon>
        <taxon>Tracheophyta</taxon>
        <taxon>Spermatophyta</taxon>
        <taxon>Magnoliopsida</taxon>
        <taxon>Proteales</taxon>
        <taxon>Proteaceae</taxon>
        <taxon>Protea</taxon>
    </lineage>
</organism>
<dbReference type="PRINTS" id="PR00080">
    <property type="entry name" value="SDRFAMILY"/>
</dbReference>
<evidence type="ECO:0000256" key="1">
    <source>
        <dbReference type="RuleBase" id="RU000363"/>
    </source>
</evidence>
<dbReference type="Proteomes" id="UP001141806">
    <property type="component" value="Unassembled WGS sequence"/>
</dbReference>
<dbReference type="InterPro" id="IPR020904">
    <property type="entry name" value="Sc_DH/Rdtase_CS"/>
</dbReference>
<sequence>MGDEGSERCLEPWNRLDGKVVMVTGASSGLGREFCLNLAMAGCNIIAAARRKDRLKTLCDEINQMWKWKASISSSSDTTTGIRAVAVELDLSATGPVIDASVQIAWDVFGRIDALVNVAGVRGTVSSPLDLSEEEWNSTVKTNLTGSWLVTKSTCHRIKEHGLKGSVLFITSIAGLQRGELPGGSAYVASKAGINAMTKVMALEFGPLNIRVNSIAPGLFKSEITEGLMQKDWLNNVALKTVPLRKLGTIDPALTSLIRFLIHESSGYVSGNVFIVDSGNTLPGFPIFSSL</sequence>
<dbReference type="InterPro" id="IPR036291">
    <property type="entry name" value="NAD(P)-bd_dom_sf"/>
</dbReference>
<name>A0A9Q0QSL7_9MAGN</name>
<dbReference type="PANTHER" id="PTHR44375:SF2">
    <property type="entry name" value="BETA-KETOACYL-ACP REDUCTASE-LIKE PROTEIN-RELATED"/>
    <property type="match status" value="1"/>
</dbReference>
<proteinExistence type="inferred from homology"/>
<keyword evidence="3" id="KW-1185">Reference proteome</keyword>
<dbReference type="Pfam" id="PF00106">
    <property type="entry name" value="adh_short"/>
    <property type="match status" value="1"/>
</dbReference>